<keyword evidence="3" id="KW-1185">Reference proteome</keyword>
<sequence length="180" mass="20710">MINRKKSIKASKVEIKKAETTDLESSFSVINQCAIDLRKKGMNNWDRYTKDKVLDIIRSNEMFLLLVDNEVVGTINISQVPPSFFDASDMEKWESPDSKAYYFTLLATSPNHQGKGYGSCLIGFAEEFAKNENAEYLRLTMFPNNKPLKDYYLNKSFVFRHERVVDGLNLKLSFGEKKLV</sequence>
<keyword evidence="2" id="KW-0808">Transferase</keyword>
<dbReference type="SUPFAM" id="SSF55729">
    <property type="entry name" value="Acyl-CoA N-acyltransferases (Nat)"/>
    <property type="match status" value="1"/>
</dbReference>
<accession>A0ABW4VNC9</accession>
<dbReference type="Proteomes" id="UP001597361">
    <property type="component" value="Unassembled WGS sequence"/>
</dbReference>
<comment type="caution">
    <text evidence="2">The sequence shown here is derived from an EMBL/GenBank/DDBJ whole genome shotgun (WGS) entry which is preliminary data.</text>
</comment>
<reference evidence="3" key="1">
    <citation type="journal article" date="2019" name="Int. J. Syst. Evol. Microbiol.">
        <title>The Global Catalogue of Microorganisms (GCM) 10K type strain sequencing project: providing services to taxonomists for standard genome sequencing and annotation.</title>
        <authorList>
            <consortium name="The Broad Institute Genomics Platform"/>
            <consortium name="The Broad Institute Genome Sequencing Center for Infectious Disease"/>
            <person name="Wu L."/>
            <person name="Ma J."/>
        </authorList>
    </citation>
    <scope>NUCLEOTIDE SEQUENCE [LARGE SCALE GENOMIC DNA]</scope>
    <source>
        <strain evidence="3">CGMCC 1.15180</strain>
    </source>
</reference>
<dbReference type="Gene3D" id="3.40.630.30">
    <property type="match status" value="1"/>
</dbReference>
<evidence type="ECO:0000313" key="2">
    <source>
        <dbReference type="EMBL" id="MFD2036273.1"/>
    </source>
</evidence>
<protein>
    <submittedName>
        <fullName evidence="2">GNAT family N-acetyltransferase</fullName>
        <ecNumber evidence="2">2.3.-.-</ecNumber>
    </submittedName>
</protein>
<dbReference type="PROSITE" id="PS51186">
    <property type="entry name" value="GNAT"/>
    <property type="match status" value="1"/>
</dbReference>
<dbReference type="Pfam" id="PF00583">
    <property type="entry name" value="Acetyltransf_1"/>
    <property type="match status" value="1"/>
</dbReference>
<dbReference type="EC" id="2.3.-.-" evidence="2"/>
<organism evidence="2 3">
    <name type="scientific">Belliella marina</name>
    <dbReference type="NCBI Taxonomy" id="1644146"/>
    <lineage>
        <taxon>Bacteria</taxon>
        <taxon>Pseudomonadati</taxon>
        <taxon>Bacteroidota</taxon>
        <taxon>Cytophagia</taxon>
        <taxon>Cytophagales</taxon>
        <taxon>Cyclobacteriaceae</taxon>
        <taxon>Belliella</taxon>
    </lineage>
</organism>
<proteinExistence type="predicted"/>
<evidence type="ECO:0000313" key="3">
    <source>
        <dbReference type="Proteomes" id="UP001597361"/>
    </source>
</evidence>
<name>A0ABW4VNC9_9BACT</name>
<dbReference type="GO" id="GO:0016746">
    <property type="term" value="F:acyltransferase activity"/>
    <property type="evidence" value="ECO:0007669"/>
    <property type="project" value="UniProtKB-KW"/>
</dbReference>
<dbReference type="EMBL" id="JBHUHR010000039">
    <property type="protein sequence ID" value="MFD2036273.1"/>
    <property type="molecule type" value="Genomic_DNA"/>
</dbReference>
<keyword evidence="2" id="KW-0012">Acyltransferase</keyword>
<dbReference type="InterPro" id="IPR000182">
    <property type="entry name" value="GNAT_dom"/>
</dbReference>
<gene>
    <name evidence="2" type="ORF">ACFSKL_15830</name>
</gene>
<feature type="domain" description="N-acetyltransferase" evidence="1">
    <location>
        <begin position="13"/>
        <end position="180"/>
    </location>
</feature>
<dbReference type="InterPro" id="IPR016181">
    <property type="entry name" value="Acyl_CoA_acyltransferase"/>
</dbReference>
<evidence type="ECO:0000259" key="1">
    <source>
        <dbReference type="PROSITE" id="PS51186"/>
    </source>
</evidence>
<dbReference type="CDD" id="cd04301">
    <property type="entry name" value="NAT_SF"/>
    <property type="match status" value="1"/>
</dbReference>